<dbReference type="Pfam" id="PF13577">
    <property type="entry name" value="SnoaL_4"/>
    <property type="match status" value="1"/>
</dbReference>
<dbReference type="Proteomes" id="UP000199494">
    <property type="component" value="Unassembled WGS sequence"/>
</dbReference>
<dbReference type="AlphaFoldDB" id="A0A1G6QGR5"/>
<evidence type="ECO:0000313" key="1">
    <source>
        <dbReference type="EMBL" id="SDC91513.1"/>
    </source>
</evidence>
<dbReference type="Gene3D" id="3.10.450.50">
    <property type="match status" value="1"/>
</dbReference>
<sequence>MVKGARKLESMDIATLSAIEEIKRVKYRYLRCVDLKDWDELAGTLAPDVTANYGTPAMGEPLNFTGRTELIDFLSTTLDEKITTVHAAGQPEIDIEGTRAHGVWSFQDKVIAKEHKVVIEGAAFYEDSYVFEEQGGWLIRHTGYTRTYEATYSFESIPGYRLTSTPGRLTTT</sequence>
<dbReference type="EMBL" id="FMZE01000004">
    <property type="protein sequence ID" value="SDC91513.1"/>
    <property type="molecule type" value="Genomic_DNA"/>
</dbReference>
<name>A0A1G6QGR5_9PSEU</name>
<protein>
    <submittedName>
        <fullName evidence="1">SnoaL-like domain-containing protein</fullName>
    </submittedName>
</protein>
<organism evidence="1 2">
    <name type="scientific">Prauserella marina</name>
    <dbReference type="NCBI Taxonomy" id="530584"/>
    <lineage>
        <taxon>Bacteria</taxon>
        <taxon>Bacillati</taxon>
        <taxon>Actinomycetota</taxon>
        <taxon>Actinomycetes</taxon>
        <taxon>Pseudonocardiales</taxon>
        <taxon>Pseudonocardiaceae</taxon>
        <taxon>Prauserella</taxon>
    </lineage>
</organism>
<dbReference type="STRING" id="530584.SAMN05421630_104422"/>
<dbReference type="InterPro" id="IPR037401">
    <property type="entry name" value="SnoaL-like"/>
</dbReference>
<proteinExistence type="predicted"/>
<dbReference type="SUPFAM" id="SSF54427">
    <property type="entry name" value="NTF2-like"/>
    <property type="match status" value="1"/>
</dbReference>
<dbReference type="CDD" id="cd00531">
    <property type="entry name" value="NTF2_like"/>
    <property type="match status" value="1"/>
</dbReference>
<reference evidence="1 2" key="1">
    <citation type="submission" date="2016-10" db="EMBL/GenBank/DDBJ databases">
        <authorList>
            <person name="de Groot N.N."/>
        </authorList>
    </citation>
    <scope>NUCLEOTIDE SEQUENCE [LARGE SCALE GENOMIC DNA]</scope>
    <source>
        <strain evidence="1 2">CGMCC 4.5506</strain>
    </source>
</reference>
<gene>
    <name evidence="1" type="ORF">SAMN05421630_104422</name>
</gene>
<dbReference type="InterPro" id="IPR032710">
    <property type="entry name" value="NTF2-like_dom_sf"/>
</dbReference>
<keyword evidence="2" id="KW-1185">Reference proteome</keyword>
<accession>A0A1G6QGR5</accession>
<evidence type="ECO:0000313" key="2">
    <source>
        <dbReference type="Proteomes" id="UP000199494"/>
    </source>
</evidence>